<proteinExistence type="predicted"/>
<feature type="domain" description="MAGE" evidence="2">
    <location>
        <begin position="27"/>
        <end position="152"/>
    </location>
</feature>
<evidence type="ECO:0000259" key="2">
    <source>
        <dbReference type="PROSITE" id="PS50838"/>
    </source>
</evidence>
<dbReference type="InterPro" id="IPR041899">
    <property type="entry name" value="MAGE_WH2"/>
</dbReference>
<dbReference type="Proteomes" id="UP000002281">
    <property type="component" value="Chromosome X"/>
</dbReference>
<dbReference type="STRING" id="9796.ENSECAP00000032351"/>
<reference evidence="3 4" key="1">
    <citation type="journal article" date="2009" name="Science">
        <title>Genome sequence, comparative analysis, and population genetics of the domestic horse.</title>
        <authorList>
            <consortium name="Broad Institute Genome Sequencing Platform"/>
            <consortium name="Broad Institute Whole Genome Assembly Team"/>
            <person name="Wade C.M."/>
            <person name="Giulotto E."/>
            <person name="Sigurdsson S."/>
            <person name="Zoli M."/>
            <person name="Gnerre S."/>
            <person name="Imsland F."/>
            <person name="Lear T.L."/>
            <person name="Adelson D.L."/>
            <person name="Bailey E."/>
            <person name="Bellone R.R."/>
            <person name="Bloecker H."/>
            <person name="Distl O."/>
            <person name="Edgar R.C."/>
            <person name="Garber M."/>
            <person name="Leeb T."/>
            <person name="Mauceli E."/>
            <person name="MacLeod J.N."/>
            <person name="Penedo M.C.T."/>
            <person name="Raison J.M."/>
            <person name="Sharpe T."/>
            <person name="Vogel J."/>
            <person name="Andersson L."/>
            <person name="Antczak D.F."/>
            <person name="Biagi T."/>
            <person name="Binns M.M."/>
            <person name="Chowdhary B.P."/>
            <person name="Coleman S.J."/>
            <person name="Della Valle G."/>
            <person name="Fryc S."/>
            <person name="Guerin G."/>
            <person name="Hasegawa T."/>
            <person name="Hill E.W."/>
            <person name="Jurka J."/>
            <person name="Kiialainen A."/>
            <person name="Lindgren G."/>
            <person name="Liu J."/>
            <person name="Magnani E."/>
            <person name="Mickelson J.R."/>
            <person name="Murray J."/>
            <person name="Nergadze S.G."/>
            <person name="Onofrio R."/>
            <person name="Pedroni S."/>
            <person name="Piras M.F."/>
            <person name="Raudsepp T."/>
            <person name="Rocchi M."/>
            <person name="Roeed K.H."/>
            <person name="Ryder O.A."/>
            <person name="Searle S."/>
            <person name="Skow L."/>
            <person name="Swinburne J.E."/>
            <person name="Syvaenen A.C."/>
            <person name="Tozaki T."/>
            <person name="Valberg S.J."/>
            <person name="Vaudin M."/>
            <person name="White J.R."/>
            <person name="Zody M.C."/>
            <person name="Lander E.S."/>
            <person name="Lindblad-Toh K."/>
        </authorList>
    </citation>
    <scope>NUCLEOTIDE SEQUENCE [LARGE SCALE GENOMIC DNA]</scope>
    <source>
        <strain evidence="3 4">Thoroughbred</strain>
    </source>
</reference>
<dbReference type="InterPro" id="IPR037445">
    <property type="entry name" value="MAGE"/>
</dbReference>
<sequence length="170" mass="19546">MPGDKESSYFPHEQRFQAHSETQGLEDPTYDGRLSGEGGMPKTGLLIIILAVIFTKGNCTIEEEVWELLNMMDIYSGMKHFIFGEPREFITKDLVQEKYLEYRQVANSDPPYCEFLWGPRAHAETSKMKLLEFLAKNHGTNPGCFPSHYEEALRDEGESQSQKGFPWKFV</sequence>
<dbReference type="PANTHER" id="PTHR11736:SF24">
    <property type="entry name" value="MAGE DOMAIN-CONTAINING PROTEIN"/>
    <property type="match status" value="1"/>
</dbReference>
<dbReference type="InterPro" id="IPR002190">
    <property type="entry name" value="MHD_dom"/>
</dbReference>
<dbReference type="PaxDb" id="9796-ENSECAP00000032351"/>
<dbReference type="Pfam" id="PF01454">
    <property type="entry name" value="MAGE"/>
    <property type="match status" value="1"/>
</dbReference>
<dbReference type="GeneTree" id="ENSGT00940000165165"/>
<dbReference type="SMART" id="SM01373">
    <property type="entry name" value="MAGE"/>
    <property type="match status" value="1"/>
</dbReference>
<evidence type="ECO:0000313" key="3">
    <source>
        <dbReference type="Ensembl" id="ENSECAP00000032351.2"/>
    </source>
</evidence>
<dbReference type="GO" id="GO:0005634">
    <property type="term" value="C:nucleus"/>
    <property type="evidence" value="ECO:0000318"/>
    <property type="project" value="GO_Central"/>
</dbReference>
<dbReference type="PANTHER" id="PTHR11736">
    <property type="entry name" value="MELANOMA-ASSOCIATED ANTIGEN MAGE ANTIGEN"/>
    <property type="match status" value="1"/>
</dbReference>
<reference evidence="3" key="3">
    <citation type="submission" date="2025-09" db="UniProtKB">
        <authorList>
            <consortium name="Ensembl"/>
        </authorList>
    </citation>
    <scope>IDENTIFICATION</scope>
    <source>
        <strain evidence="3">Thoroughbred</strain>
    </source>
</reference>
<name>A0A3Q2HDC6_HORSE</name>
<dbReference type="Bgee" id="ENSECAG00000033752">
    <property type="expression patterns" value="Expressed in gluteus medius and 2 other cell types or tissues"/>
</dbReference>
<evidence type="ECO:0000256" key="1">
    <source>
        <dbReference type="SAM" id="MobiDB-lite"/>
    </source>
</evidence>
<keyword evidence="4" id="KW-1185">Reference proteome</keyword>
<dbReference type="PROSITE" id="PS50838">
    <property type="entry name" value="MAGE"/>
    <property type="match status" value="1"/>
</dbReference>
<dbReference type="Gene3D" id="1.10.10.1210">
    <property type="entry name" value="MAGE homology domain, winged helix WH2 motif"/>
    <property type="match status" value="1"/>
</dbReference>
<organism evidence="3 4">
    <name type="scientific">Equus caballus</name>
    <name type="common">Horse</name>
    <dbReference type="NCBI Taxonomy" id="9796"/>
    <lineage>
        <taxon>Eukaryota</taxon>
        <taxon>Metazoa</taxon>
        <taxon>Chordata</taxon>
        <taxon>Craniata</taxon>
        <taxon>Vertebrata</taxon>
        <taxon>Euteleostomi</taxon>
        <taxon>Mammalia</taxon>
        <taxon>Eutheria</taxon>
        <taxon>Laurasiatheria</taxon>
        <taxon>Perissodactyla</taxon>
        <taxon>Equidae</taxon>
        <taxon>Equus</taxon>
    </lineage>
</organism>
<dbReference type="GO" id="GO:0000122">
    <property type="term" value="P:negative regulation of transcription by RNA polymerase II"/>
    <property type="evidence" value="ECO:0000318"/>
    <property type="project" value="GO_Central"/>
</dbReference>
<reference evidence="3" key="2">
    <citation type="submission" date="2025-08" db="UniProtKB">
        <authorList>
            <consortium name="Ensembl"/>
        </authorList>
    </citation>
    <scope>IDENTIFICATION</scope>
    <source>
        <strain evidence="3">Thoroughbred</strain>
    </source>
</reference>
<feature type="compositionally biased region" description="Basic and acidic residues" evidence="1">
    <location>
        <begin position="1"/>
        <end position="18"/>
    </location>
</feature>
<dbReference type="Ensembl" id="ENSECAT00000040062.2">
    <property type="protein sequence ID" value="ENSECAP00000032351.2"/>
    <property type="gene ID" value="ENSECAG00000033752.2"/>
</dbReference>
<dbReference type="InParanoid" id="A0A3Q2HDC6"/>
<feature type="region of interest" description="Disordered" evidence="1">
    <location>
        <begin position="1"/>
        <end position="31"/>
    </location>
</feature>
<protein>
    <recommendedName>
        <fullName evidence="2">MAGE domain-containing protein</fullName>
    </recommendedName>
</protein>
<evidence type="ECO:0000313" key="4">
    <source>
        <dbReference type="Proteomes" id="UP000002281"/>
    </source>
</evidence>
<dbReference type="AlphaFoldDB" id="A0A3Q2HDC6"/>
<accession>A0A3Q2HDC6</accession>
<dbReference type="FunFam" id="1.10.10.1210:FF:000001">
    <property type="entry name" value="melanoma-associated antigen D1"/>
    <property type="match status" value="1"/>
</dbReference>